<dbReference type="PANTHER" id="PTHR31435:SF10">
    <property type="entry name" value="BSR4717 PROTEIN"/>
    <property type="match status" value="1"/>
</dbReference>
<dbReference type="SUPFAM" id="SSF55729">
    <property type="entry name" value="Acyl-CoA N-acyltransferases (Nat)"/>
    <property type="match status" value="1"/>
</dbReference>
<evidence type="ECO:0000313" key="1">
    <source>
        <dbReference type="EMBL" id="ARJ04235.1"/>
    </source>
</evidence>
<evidence type="ECO:0000313" key="2">
    <source>
        <dbReference type="Proteomes" id="UP000192775"/>
    </source>
</evidence>
<dbReference type="STRING" id="1619308.B5808_02575"/>
<dbReference type="GO" id="GO:0016740">
    <property type="term" value="F:transferase activity"/>
    <property type="evidence" value="ECO:0007669"/>
    <property type="project" value="UniProtKB-KW"/>
</dbReference>
<dbReference type="InterPro" id="IPR045057">
    <property type="entry name" value="Gcn5-rel_NAT"/>
</dbReference>
<dbReference type="InterPro" id="IPR016181">
    <property type="entry name" value="Acyl_CoA_acyltransferase"/>
</dbReference>
<name>A0A1X9LG97_9MICO</name>
<dbReference type="PROSITE" id="PS51729">
    <property type="entry name" value="GNAT_YJDJ"/>
    <property type="match status" value="1"/>
</dbReference>
<dbReference type="Gene3D" id="3.40.630.30">
    <property type="match status" value="1"/>
</dbReference>
<sequence length="94" mass="10311">MSTEIRHEAAEHRYALYLDGELSGVADYIAADGKVYMTHTEVFPAKRQNGLGGMLVQAALDDIRLTGAGTVVPQCSFVGHYIRTHPDYEELLAS</sequence>
<gene>
    <name evidence="1" type="ORF">B5808_02575</name>
</gene>
<keyword evidence="1" id="KW-0808">Transferase</keyword>
<organism evidence="1 2">
    <name type="scientific">Cnuibacter physcomitrellae</name>
    <dbReference type="NCBI Taxonomy" id="1619308"/>
    <lineage>
        <taxon>Bacteria</taxon>
        <taxon>Bacillati</taxon>
        <taxon>Actinomycetota</taxon>
        <taxon>Actinomycetes</taxon>
        <taxon>Micrococcales</taxon>
        <taxon>Microbacteriaceae</taxon>
        <taxon>Cnuibacter</taxon>
    </lineage>
</organism>
<accession>A0A1X9LG97</accession>
<dbReference type="KEGG" id="cphy:B5808_02575"/>
<keyword evidence="2" id="KW-1185">Reference proteome</keyword>
<dbReference type="Proteomes" id="UP000192775">
    <property type="component" value="Chromosome"/>
</dbReference>
<protein>
    <submittedName>
        <fullName evidence="1">GNAT family N-acetyltransferase</fullName>
    </submittedName>
</protein>
<dbReference type="AlphaFoldDB" id="A0A1X9LG97"/>
<reference evidence="1 2" key="1">
    <citation type="submission" date="2017-04" db="EMBL/GenBank/DDBJ databases">
        <authorList>
            <person name="Afonso C.L."/>
            <person name="Miller P.J."/>
            <person name="Scott M.A."/>
            <person name="Spackman E."/>
            <person name="Goraichik I."/>
            <person name="Dimitrov K.M."/>
            <person name="Suarez D.L."/>
            <person name="Swayne D.E."/>
        </authorList>
    </citation>
    <scope>NUCLEOTIDE SEQUENCE [LARGE SCALE GENOMIC DNA]</scope>
    <source>
        <strain evidence="2">XA(T)</strain>
    </source>
</reference>
<dbReference type="InterPro" id="IPR031165">
    <property type="entry name" value="GNAT_YJDJ"/>
</dbReference>
<dbReference type="RefSeq" id="WP_085018160.1">
    <property type="nucleotide sequence ID" value="NZ_BMHD01000001.1"/>
</dbReference>
<dbReference type="EMBL" id="CP020715">
    <property type="protein sequence ID" value="ARJ04235.1"/>
    <property type="molecule type" value="Genomic_DNA"/>
</dbReference>
<proteinExistence type="predicted"/>
<dbReference type="Pfam" id="PF14542">
    <property type="entry name" value="Acetyltransf_CG"/>
    <property type="match status" value="1"/>
</dbReference>
<dbReference type="PANTHER" id="PTHR31435">
    <property type="entry name" value="PROTEIN NATD1"/>
    <property type="match status" value="1"/>
</dbReference>